<accession>A0A8S4BUX5</accession>
<evidence type="ECO:0000313" key="2">
    <source>
        <dbReference type="Proteomes" id="UP000837675"/>
    </source>
</evidence>
<gene>
    <name evidence="1" type="ORF">MHYMCMPASI_00023</name>
</gene>
<proteinExistence type="predicted"/>
<protein>
    <submittedName>
        <fullName evidence="1">Uncharacterized protein</fullName>
    </submittedName>
</protein>
<keyword evidence="2" id="KW-1185">Reference proteome</keyword>
<organism evidence="1 2">
    <name type="scientific">Hyalomma marginatum</name>
    <dbReference type="NCBI Taxonomy" id="34627"/>
    <lineage>
        <taxon>Eukaryota</taxon>
        <taxon>Metazoa</taxon>
        <taxon>Ecdysozoa</taxon>
        <taxon>Arthropoda</taxon>
        <taxon>Chelicerata</taxon>
        <taxon>Arachnida</taxon>
        <taxon>Acari</taxon>
        <taxon>Parasitiformes</taxon>
        <taxon>Ixodida</taxon>
        <taxon>Ixodoidea</taxon>
        <taxon>Ixodidae</taxon>
        <taxon>Hyalomminae</taxon>
        <taxon>Hyalomma</taxon>
    </lineage>
</organism>
<dbReference type="AlphaFoldDB" id="A0A8S4BUX5"/>
<name>A0A8S4BUX5_9ACAR</name>
<evidence type="ECO:0000313" key="1">
    <source>
        <dbReference type="EMBL" id="CAG7588675.1"/>
    </source>
</evidence>
<dbReference type="EMBL" id="CAJVAF010000008">
    <property type="protein sequence ID" value="CAG7588675.1"/>
    <property type="molecule type" value="Genomic_DNA"/>
</dbReference>
<reference evidence="1" key="1">
    <citation type="submission" date="2021-06" db="EMBL/GenBank/DDBJ databases">
        <authorList>
            <person name="Nardi T."/>
            <person name="Nardi T."/>
        </authorList>
    </citation>
    <scope>NUCLEOTIDE SEQUENCE</scope>
</reference>
<dbReference type="Proteomes" id="UP000837675">
    <property type="component" value="Unassembled WGS sequence"/>
</dbReference>
<comment type="caution">
    <text evidence="1">The sequence shown here is derived from an EMBL/GenBank/DDBJ whole genome shotgun (WGS) entry which is preliminary data.</text>
</comment>
<sequence length="108" mass="12269">MLDSYDSSTVKAERVYKLNKAQYIEHLHNIVSAPLRYAFTAQITSFDFDQRHISAIVGVAIEETAIMKANANMNLKMVISTNCNFAFNLQQLPPYILSNNCIEKILIK</sequence>